<evidence type="ECO:0000259" key="3">
    <source>
        <dbReference type="PROSITE" id="PS51202"/>
    </source>
</evidence>
<proteinExistence type="predicted"/>
<dbReference type="InterPro" id="IPR003148">
    <property type="entry name" value="RCK_N"/>
</dbReference>
<dbReference type="InterPro" id="IPR006037">
    <property type="entry name" value="RCK_C"/>
</dbReference>
<feature type="region of interest" description="Disordered" evidence="1">
    <location>
        <begin position="1"/>
        <end position="20"/>
    </location>
</feature>
<reference evidence="4 5" key="1">
    <citation type="submission" date="2018-06" db="EMBL/GenBank/DDBJ databases">
        <authorList>
            <consortium name="Pathogen Informatics"/>
            <person name="Doyle S."/>
        </authorList>
    </citation>
    <scope>NUCLEOTIDE SEQUENCE [LARGE SCALE GENOMIC DNA]</scope>
    <source>
        <strain evidence="4 5">NCTC11820</strain>
    </source>
</reference>
<dbReference type="InterPro" id="IPR036291">
    <property type="entry name" value="NAD(P)-bd_dom_sf"/>
</dbReference>
<dbReference type="GO" id="GO:0006813">
    <property type="term" value="P:potassium ion transport"/>
    <property type="evidence" value="ECO:0007669"/>
    <property type="project" value="InterPro"/>
</dbReference>
<dbReference type="OMA" id="AIVANCT"/>
<dbReference type="Gene3D" id="3.30.70.1450">
    <property type="entry name" value="Regulator of K+ conductance, C-terminal domain"/>
    <property type="match status" value="1"/>
</dbReference>
<dbReference type="Pfam" id="PF02254">
    <property type="entry name" value="TrkA_N"/>
    <property type="match status" value="1"/>
</dbReference>
<dbReference type="AlphaFoldDB" id="A0A2X2YKC9"/>
<dbReference type="RefSeq" id="WP_004007089.1">
    <property type="nucleotide sequence ID" value="NZ_CAMYEK010000010.1"/>
</dbReference>
<dbReference type="InterPro" id="IPR050721">
    <property type="entry name" value="Trk_Ktr_HKT_K-transport"/>
</dbReference>
<evidence type="ECO:0000259" key="2">
    <source>
        <dbReference type="PROSITE" id="PS51201"/>
    </source>
</evidence>
<gene>
    <name evidence="4" type="primary">ktrA_2</name>
    <name evidence="4" type="ORF">NCTC11820_01221</name>
</gene>
<name>A0A2X2YKC9_9ACTO</name>
<dbReference type="Proteomes" id="UP000250245">
    <property type="component" value="Unassembled WGS sequence"/>
</dbReference>
<dbReference type="EMBL" id="UASJ01000001">
    <property type="protein sequence ID" value="SQB64866.1"/>
    <property type="molecule type" value="Genomic_DNA"/>
</dbReference>
<feature type="domain" description="RCK N-terminal" evidence="2">
    <location>
        <begin position="20"/>
        <end position="136"/>
    </location>
</feature>
<organism evidence="4 5">
    <name type="scientific">Mobiluncus curtisii</name>
    <dbReference type="NCBI Taxonomy" id="2051"/>
    <lineage>
        <taxon>Bacteria</taxon>
        <taxon>Bacillati</taxon>
        <taxon>Actinomycetota</taxon>
        <taxon>Actinomycetes</taxon>
        <taxon>Actinomycetales</taxon>
        <taxon>Actinomycetaceae</taxon>
        <taxon>Mobiluncus</taxon>
    </lineage>
</organism>
<dbReference type="GO" id="GO:0008324">
    <property type="term" value="F:monoatomic cation transmembrane transporter activity"/>
    <property type="evidence" value="ECO:0007669"/>
    <property type="project" value="InterPro"/>
</dbReference>
<dbReference type="Gene3D" id="3.40.50.720">
    <property type="entry name" value="NAD(P)-binding Rossmann-like Domain"/>
    <property type="match status" value="1"/>
</dbReference>
<evidence type="ECO:0000313" key="4">
    <source>
        <dbReference type="EMBL" id="SQB64866.1"/>
    </source>
</evidence>
<dbReference type="SUPFAM" id="SSF116726">
    <property type="entry name" value="TrkA C-terminal domain-like"/>
    <property type="match status" value="1"/>
</dbReference>
<dbReference type="SUPFAM" id="SSF51735">
    <property type="entry name" value="NAD(P)-binding Rossmann-fold domains"/>
    <property type="match status" value="1"/>
</dbReference>
<feature type="domain" description="RCK C-terminal" evidence="3">
    <location>
        <begin position="152"/>
        <end position="234"/>
    </location>
</feature>
<evidence type="ECO:0000256" key="1">
    <source>
        <dbReference type="SAM" id="MobiDB-lite"/>
    </source>
</evidence>
<protein>
    <submittedName>
        <fullName evidence="4">Ktr system potassium uptake protein A</fullName>
    </submittedName>
</protein>
<dbReference type="PANTHER" id="PTHR43833">
    <property type="entry name" value="POTASSIUM CHANNEL PROTEIN 2-RELATED-RELATED"/>
    <property type="match status" value="1"/>
</dbReference>
<dbReference type="Pfam" id="PF02080">
    <property type="entry name" value="TrkA_C"/>
    <property type="match status" value="1"/>
</dbReference>
<dbReference type="GeneID" id="55565487"/>
<dbReference type="InterPro" id="IPR036721">
    <property type="entry name" value="RCK_C_sf"/>
</dbReference>
<dbReference type="PROSITE" id="PS51202">
    <property type="entry name" value="RCK_C"/>
    <property type="match status" value="1"/>
</dbReference>
<dbReference type="PROSITE" id="PS51201">
    <property type="entry name" value="RCK_N"/>
    <property type="match status" value="1"/>
</dbReference>
<dbReference type="PANTHER" id="PTHR43833:SF7">
    <property type="entry name" value="KTR SYSTEM POTASSIUM UPTAKE PROTEIN C"/>
    <property type="match status" value="1"/>
</dbReference>
<evidence type="ECO:0000313" key="5">
    <source>
        <dbReference type="Proteomes" id="UP000250245"/>
    </source>
</evidence>
<sequence>MSIFNTNSVPEPPAHPTGNPQSAVVIGLGRFGLSMATELEASGVEVLGIDCNPEVVQRASALIRHVVRADATDKEALAQLAVDEYACGVVTIGGDLAASILSASALLTLHCPQVWAKASSVEQGEILNQMGITRVFYPESEMGLRAAHQVAQSFEDYIDLGHGFALVITSLGPRYCGKTLGELDVRRRDGFSIVAIQSPADTWETAHAKTILSPADRVMVVAPTRIISKITRRD</sequence>
<accession>A0A2X2YKC9</accession>